<dbReference type="RefSeq" id="WP_184402712.1">
    <property type="nucleotide sequence ID" value="NZ_JACHHJ010000001.1"/>
</dbReference>
<feature type="transmembrane region" description="Helical" evidence="10">
    <location>
        <begin position="301"/>
        <end position="322"/>
    </location>
</feature>
<dbReference type="PANTHER" id="PTHR48023">
    <property type="entry name" value="D-XYLOSE-PROTON SYMPORTER-LIKE 2"/>
    <property type="match status" value="1"/>
</dbReference>
<keyword evidence="13" id="KW-1185">Reference proteome</keyword>
<evidence type="ECO:0000256" key="8">
    <source>
        <dbReference type="ARBA" id="ARBA00023136"/>
    </source>
</evidence>
<evidence type="ECO:0000256" key="7">
    <source>
        <dbReference type="ARBA" id="ARBA00022989"/>
    </source>
</evidence>
<dbReference type="NCBIfam" id="TIGR00879">
    <property type="entry name" value="SP"/>
    <property type="match status" value="1"/>
</dbReference>
<dbReference type="InterPro" id="IPR005828">
    <property type="entry name" value="MFS_sugar_transport-like"/>
</dbReference>
<feature type="transmembrane region" description="Helical" evidence="10">
    <location>
        <begin position="396"/>
        <end position="415"/>
    </location>
</feature>
<dbReference type="AlphaFoldDB" id="A0A841PIR0"/>
<dbReference type="InterPro" id="IPR020846">
    <property type="entry name" value="MFS_dom"/>
</dbReference>
<evidence type="ECO:0000256" key="3">
    <source>
        <dbReference type="ARBA" id="ARBA00022448"/>
    </source>
</evidence>
<dbReference type="InterPro" id="IPR036259">
    <property type="entry name" value="MFS_trans_sf"/>
</dbReference>
<evidence type="ECO:0000313" key="13">
    <source>
        <dbReference type="Proteomes" id="UP000568839"/>
    </source>
</evidence>
<dbReference type="PROSITE" id="PS00217">
    <property type="entry name" value="SUGAR_TRANSPORT_2"/>
    <property type="match status" value="1"/>
</dbReference>
<dbReference type="Pfam" id="PF00083">
    <property type="entry name" value="Sugar_tr"/>
    <property type="match status" value="1"/>
</dbReference>
<evidence type="ECO:0000256" key="4">
    <source>
        <dbReference type="ARBA" id="ARBA00022475"/>
    </source>
</evidence>
<evidence type="ECO:0000313" key="12">
    <source>
        <dbReference type="EMBL" id="MBB6448767.1"/>
    </source>
</evidence>
<organism evidence="12 13">
    <name type="scientific">Geomicrobium halophilum</name>
    <dbReference type="NCBI Taxonomy" id="549000"/>
    <lineage>
        <taxon>Bacteria</taxon>
        <taxon>Bacillati</taxon>
        <taxon>Bacillota</taxon>
        <taxon>Bacilli</taxon>
        <taxon>Bacillales</taxon>
        <taxon>Geomicrobium</taxon>
    </lineage>
</organism>
<gene>
    <name evidence="12" type="ORF">HNR44_000716</name>
</gene>
<dbReference type="PRINTS" id="PR00171">
    <property type="entry name" value="SUGRTRNSPORT"/>
</dbReference>
<dbReference type="PROSITE" id="PS50850">
    <property type="entry name" value="MFS"/>
    <property type="match status" value="1"/>
</dbReference>
<dbReference type="InterPro" id="IPR003663">
    <property type="entry name" value="Sugar/inositol_transpt"/>
</dbReference>
<dbReference type="EMBL" id="JACHHJ010000001">
    <property type="protein sequence ID" value="MBB6448767.1"/>
    <property type="molecule type" value="Genomic_DNA"/>
</dbReference>
<comment type="caution">
    <text evidence="12">The sequence shown here is derived from an EMBL/GenBank/DDBJ whole genome shotgun (WGS) entry which is preliminary data.</text>
</comment>
<feature type="transmembrane region" description="Helical" evidence="10">
    <location>
        <begin position="152"/>
        <end position="175"/>
    </location>
</feature>
<evidence type="ECO:0000256" key="9">
    <source>
        <dbReference type="RuleBase" id="RU003346"/>
    </source>
</evidence>
<evidence type="ECO:0000256" key="1">
    <source>
        <dbReference type="ARBA" id="ARBA00004651"/>
    </source>
</evidence>
<protein>
    <submittedName>
        <fullName evidence="12">SP family xylose:H+ symportor-like MFS transporter</fullName>
    </submittedName>
</protein>
<feature type="transmembrane region" description="Helical" evidence="10">
    <location>
        <begin position="421"/>
        <end position="442"/>
    </location>
</feature>
<evidence type="ECO:0000256" key="5">
    <source>
        <dbReference type="ARBA" id="ARBA00022597"/>
    </source>
</evidence>
<dbReference type="CDD" id="cd17359">
    <property type="entry name" value="MFS_XylE_like"/>
    <property type="match status" value="1"/>
</dbReference>
<feature type="transmembrane region" description="Helical" evidence="10">
    <location>
        <begin position="187"/>
        <end position="209"/>
    </location>
</feature>
<dbReference type="SUPFAM" id="SSF103473">
    <property type="entry name" value="MFS general substrate transporter"/>
    <property type="match status" value="1"/>
</dbReference>
<dbReference type="Gene3D" id="1.20.1250.20">
    <property type="entry name" value="MFS general substrate transporter like domains"/>
    <property type="match status" value="2"/>
</dbReference>
<dbReference type="PROSITE" id="PS00216">
    <property type="entry name" value="SUGAR_TRANSPORT_1"/>
    <property type="match status" value="1"/>
</dbReference>
<feature type="transmembrane region" description="Helical" evidence="10">
    <location>
        <begin position="81"/>
        <end position="100"/>
    </location>
</feature>
<dbReference type="PANTHER" id="PTHR48023:SF4">
    <property type="entry name" value="D-XYLOSE-PROTON SYMPORTER-LIKE 2"/>
    <property type="match status" value="1"/>
</dbReference>
<feature type="transmembrane region" description="Helical" evidence="10">
    <location>
        <begin position="7"/>
        <end position="25"/>
    </location>
</feature>
<reference evidence="12 13" key="1">
    <citation type="submission" date="2020-08" db="EMBL/GenBank/DDBJ databases">
        <title>Genomic Encyclopedia of Type Strains, Phase IV (KMG-IV): sequencing the most valuable type-strain genomes for metagenomic binning, comparative biology and taxonomic classification.</title>
        <authorList>
            <person name="Goeker M."/>
        </authorList>
    </citation>
    <scope>NUCLEOTIDE SEQUENCE [LARGE SCALE GENOMIC DNA]</scope>
    <source>
        <strain evidence="12 13">DSM 21769</strain>
    </source>
</reference>
<keyword evidence="6 10" id="KW-0812">Transmembrane</keyword>
<evidence type="ECO:0000259" key="11">
    <source>
        <dbReference type="PROSITE" id="PS50850"/>
    </source>
</evidence>
<evidence type="ECO:0000256" key="6">
    <source>
        <dbReference type="ARBA" id="ARBA00022692"/>
    </source>
</evidence>
<accession>A0A841PIR0</accession>
<dbReference type="GO" id="GO:0022857">
    <property type="term" value="F:transmembrane transporter activity"/>
    <property type="evidence" value="ECO:0007669"/>
    <property type="project" value="InterPro"/>
</dbReference>
<dbReference type="GO" id="GO:0005886">
    <property type="term" value="C:plasma membrane"/>
    <property type="evidence" value="ECO:0007669"/>
    <property type="project" value="UniProtKB-SubCell"/>
</dbReference>
<feature type="transmembrane region" description="Helical" evidence="10">
    <location>
        <begin position="363"/>
        <end position="384"/>
    </location>
</feature>
<comment type="subcellular location">
    <subcellularLocation>
        <location evidence="1">Cell membrane</location>
        <topology evidence="1">Multi-pass membrane protein</topology>
    </subcellularLocation>
</comment>
<keyword evidence="7 10" id="KW-1133">Transmembrane helix</keyword>
<comment type="similarity">
    <text evidence="2 9">Belongs to the major facilitator superfamily. Sugar transporter (TC 2.A.1.1) family.</text>
</comment>
<dbReference type="InterPro" id="IPR050820">
    <property type="entry name" value="MFS_Sugar_Transporter"/>
</dbReference>
<keyword evidence="3 9" id="KW-0813">Transport</keyword>
<feature type="domain" description="Major facilitator superfamily (MFS) profile" evidence="11">
    <location>
        <begin position="12"/>
        <end position="449"/>
    </location>
</feature>
<feature type="transmembrane region" description="Helical" evidence="10">
    <location>
        <begin position="334"/>
        <end position="357"/>
    </location>
</feature>
<feature type="transmembrane region" description="Helical" evidence="10">
    <location>
        <begin position="45"/>
        <end position="69"/>
    </location>
</feature>
<dbReference type="Proteomes" id="UP000568839">
    <property type="component" value="Unassembled WGS sequence"/>
</dbReference>
<name>A0A841PIR0_9BACL</name>
<evidence type="ECO:0000256" key="2">
    <source>
        <dbReference type="ARBA" id="ARBA00010992"/>
    </source>
</evidence>
<feature type="transmembrane region" description="Helical" evidence="10">
    <location>
        <begin position="120"/>
        <end position="140"/>
    </location>
</feature>
<dbReference type="InterPro" id="IPR047984">
    <property type="entry name" value="XylE-like"/>
</dbReference>
<keyword evidence="5" id="KW-0762">Sugar transport</keyword>
<feature type="transmembrane region" description="Helical" evidence="10">
    <location>
        <begin position="265"/>
        <end position="289"/>
    </location>
</feature>
<keyword evidence="4" id="KW-1003">Cell membrane</keyword>
<dbReference type="InterPro" id="IPR005829">
    <property type="entry name" value="Sugar_transporter_CS"/>
</dbReference>
<proteinExistence type="inferred from homology"/>
<keyword evidence="8 10" id="KW-0472">Membrane</keyword>
<sequence length="468" mass="51374">MKSNIGSYTISVVLIASLGGLLFGYDTAVISGAEQSVQRYLVDSLGLGSFVHGVTVSSALAGCIFGALISGYLSNRIGRKNTLVIAAFLFFISALGSAYPEMIFFERDNPTLSLLIMFNFYRIIGGVGVGFASAIAPMYISEMAPQNSRGKLVALYNLAVVIGQSVVFVVNWLIVSGQTSTWVDNVGWRYMLASEMIPAAMFFLLLFFVPETPRYLALKNRETEAFSILERVNGSKQRATEILAEINYTLKTHTEKVKLFSYGKLVLFTGVLIAIFQQLIGINVIMYYAPRIFAEMGAGQVASMFQTVIVGIINVIFVAIAIKYVDNWGRKPLLIVGSIVCSISLFGVAVLSLFDIFGVSTLIFILLYVAFFQMSWGALAWVLLSEIFPNKIRGQAMSIAVMCLWVANLIVSSTFPLLNDIMGGATFAIYGIITVIAMLFVWKVVPETKGKSLEEIEEFFTYNKHTAS</sequence>
<dbReference type="FunFam" id="1.20.1250.20:FF:000122">
    <property type="entry name" value="D-xylose transporter XylE"/>
    <property type="match status" value="1"/>
</dbReference>
<evidence type="ECO:0000256" key="10">
    <source>
        <dbReference type="SAM" id="Phobius"/>
    </source>
</evidence>